<dbReference type="Gene3D" id="1.10.8.60">
    <property type="match status" value="1"/>
</dbReference>
<dbReference type="InterPro" id="IPR046342">
    <property type="entry name" value="CBS_dom_sf"/>
</dbReference>
<dbReference type="Pfam" id="PF02954">
    <property type="entry name" value="HTH_8"/>
    <property type="match status" value="1"/>
</dbReference>
<organism evidence="9 10">
    <name type="scientific">Sporosarcina psychrophila</name>
    <name type="common">Bacillus psychrophilus</name>
    <dbReference type="NCBI Taxonomy" id="1476"/>
    <lineage>
        <taxon>Bacteria</taxon>
        <taxon>Bacillati</taxon>
        <taxon>Bacillota</taxon>
        <taxon>Bacilli</taxon>
        <taxon>Bacillales</taxon>
        <taxon>Caryophanaceae</taxon>
        <taxon>Sporosarcina</taxon>
    </lineage>
</organism>
<evidence type="ECO:0000313" key="9">
    <source>
        <dbReference type="EMBL" id="HJF33477.1"/>
    </source>
</evidence>
<dbReference type="SMART" id="SM00091">
    <property type="entry name" value="PAS"/>
    <property type="match status" value="1"/>
</dbReference>
<evidence type="ECO:0000259" key="8">
    <source>
        <dbReference type="PROSITE" id="PS51371"/>
    </source>
</evidence>
<dbReference type="InterPro" id="IPR000014">
    <property type="entry name" value="PAS"/>
</dbReference>
<dbReference type="Gene3D" id="3.40.50.300">
    <property type="entry name" value="P-loop containing nucleotide triphosphate hydrolases"/>
    <property type="match status" value="1"/>
</dbReference>
<dbReference type="PROSITE" id="PS00675">
    <property type="entry name" value="SIGMA54_INTERACT_1"/>
    <property type="match status" value="1"/>
</dbReference>
<dbReference type="PROSITE" id="PS50112">
    <property type="entry name" value="PAS"/>
    <property type="match status" value="1"/>
</dbReference>
<evidence type="ECO:0000256" key="2">
    <source>
        <dbReference type="ARBA" id="ARBA00022840"/>
    </source>
</evidence>
<evidence type="ECO:0000256" key="4">
    <source>
        <dbReference type="ARBA" id="ARBA00023163"/>
    </source>
</evidence>
<dbReference type="SUPFAM" id="SSF52540">
    <property type="entry name" value="P-loop containing nucleoside triphosphate hydrolases"/>
    <property type="match status" value="1"/>
</dbReference>
<dbReference type="PROSITE" id="PS51371">
    <property type="entry name" value="CBS"/>
    <property type="match status" value="1"/>
</dbReference>
<dbReference type="CDD" id="cd00009">
    <property type="entry name" value="AAA"/>
    <property type="match status" value="1"/>
</dbReference>
<dbReference type="Pfam" id="PF00158">
    <property type="entry name" value="Sigma54_activat"/>
    <property type="match status" value="1"/>
</dbReference>
<name>A0A921KEL7_SPOPS</name>
<comment type="caution">
    <text evidence="9">The sequence shown here is derived from an EMBL/GenBank/DDBJ whole genome shotgun (WGS) entry which is preliminary data.</text>
</comment>
<dbReference type="Proteomes" id="UP000698173">
    <property type="component" value="Unassembled WGS sequence"/>
</dbReference>
<dbReference type="InterPro" id="IPR009057">
    <property type="entry name" value="Homeodomain-like_sf"/>
</dbReference>
<dbReference type="InterPro" id="IPR000644">
    <property type="entry name" value="CBS_dom"/>
</dbReference>
<gene>
    <name evidence="9" type="ORF">K8V56_17075</name>
</gene>
<dbReference type="InterPro" id="IPR003593">
    <property type="entry name" value="AAA+_ATPase"/>
</dbReference>
<protein>
    <submittedName>
        <fullName evidence="9">Sigma 54-interacting transcriptional regulator</fullName>
    </submittedName>
</protein>
<dbReference type="CDD" id="cd00130">
    <property type="entry name" value="PAS"/>
    <property type="match status" value="1"/>
</dbReference>
<feature type="domain" description="CBS" evidence="8">
    <location>
        <begin position="13"/>
        <end position="70"/>
    </location>
</feature>
<reference evidence="9" key="2">
    <citation type="submission" date="2021-09" db="EMBL/GenBank/DDBJ databases">
        <authorList>
            <person name="Gilroy R."/>
        </authorList>
    </citation>
    <scope>NUCLEOTIDE SEQUENCE</scope>
    <source>
        <strain evidence="9">CHK171-7178</strain>
    </source>
</reference>
<reference evidence="9" key="1">
    <citation type="journal article" date="2021" name="PeerJ">
        <title>Extensive microbial diversity within the chicken gut microbiome revealed by metagenomics and culture.</title>
        <authorList>
            <person name="Gilroy R."/>
            <person name="Ravi A."/>
            <person name="Getino M."/>
            <person name="Pursley I."/>
            <person name="Horton D.L."/>
            <person name="Alikhan N.F."/>
            <person name="Baker D."/>
            <person name="Gharbi K."/>
            <person name="Hall N."/>
            <person name="Watson M."/>
            <person name="Adriaenssens E.M."/>
            <person name="Foster-Nyarko E."/>
            <person name="Jarju S."/>
            <person name="Secka A."/>
            <person name="Antonio M."/>
            <person name="Oren A."/>
            <person name="Chaudhuri R.R."/>
            <person name="La Ragione R."/>
            <person name="Hildebrand F."/>
            <person name="Pallen M.J."/>
        </authorList>
    </citation>
    <scope>NUCLEOTIDE SEQUENCE</scope>
    <source>
        <strain evidence="9">CHK171-7178</strain>
    </source>
</reference>
<evidence type="ECO:0000256" key="5">
    <source>
        <dbReference type="PROSITE-ProRule" id="PRU00703"/>
    </source>
</evidence>
<dbReference type="EMBL" id="DYWT01000260">
    <property type="protein sequence ID" value="HJF33477.1"/>
    <property type="molecule type" value="Genomic_DNA"/>
</dbReference>
<dbReference type="SMART" id="SM00382">
    <property type="entry name" value="AAA"/>
    <property type="match status" value="1"/>
</dbReference>
<dbReference type="PROSITE" id="PS00688">
    <property type="entry name" value="SIGMA54_INTERACT_3"/>
    <property type="match status" value="1"/>
</dbReference>
<dbReference type="Gene3D" id="3.10.580.10">
    <property type="entry name" value="CBS-domain"/>
    <property type="match status" value="1"/>
</dbReference>
<dbReference type="InterPro" id="IPR035965">
    <property type="entry name" value="PAS-like_dom_sf"/>
</dbReference>
<dbReference type="InterPro" id="IPR002197">
    <property type="entry name" value="HTH_Fis"/>
</dbReference>
<sequence length="590" mass="66879">MVKEDYYRVKEWMSEYPQVLTKDLEIGETLRLLSEGHCSELPVVDHERLIGVVTIGDCFATIKSGIGWNEPINSIISAVFQSVNEDFSVKQLDGCPTYVVCEKTGMLQGVITQIELLKINQALFQRLEKSKETIEWYTLCFDTAYEGLTIVDEAGVIQLFNENYSRYVGVTKEEAIGLPVENVIENTRIPIVLRTGIPERNQIHWLQGQKMVVHRMPIWKNGRIVGAVGMLIYEGVSEVQQIITQIDLLEQRKGSETSIEVGKVAAQKRFTFEDILGESPAISNTKKLARKAAQSKAPVLITGESGVGKEQFARAIHDTGKMSSGRFISVNCAAIPENLIESELFGYMEGAFTGAKKGGKPGKFELAHMGTIFLDEIGDMPLATQVKILRVIQEKEVERIGGTEPIQVQFRIITATNKNLEKMVREGEFREDLYYRLHVIPLNIPPLRERKSDIPLIISEQLPTLCQMYDSEGKTIDKEVMQLFFRYHWPGNVRELINVLERLFALTSESHIKMSDLPTEFFRIEKKQEYMTIPSSLSARNEVRQLVHEEEEKNIIEKVLGEVSGNKSEAAKRLGITRATLYNKLSRYQL</sequence>
<keyword evidence="5" id="KW-0129">CBS domain</keyword>
<keyword evidence="2" id="KW-0067">ATP-binding</keyword>
<accession>A0A921KEL7</accession>
<dbReference type="PRINTS" id="PR01590">
    <property type="entry name" value="HTHFIS"/>
</dbReference>
<dbReference type="SMART" id="SM00116">
    <property type="entry name" value="CBS"/>
    <property type="match status" value="1"/>
</dbReference>
<dbReference type="SUPFAM" id="SSF54631">
    <property type="entry name" value="CBS-domain pair"/>
    <property type="match status" value="1"/>
</dbReference>
<keyword evidence="1" id="KW-0547">Nucleotide-binding</keyword>
<dbReference type="SUPFAM" id="SSF55785">
    <property type="entry name" value="PYP-like sensor domain (PAS domain)"/>
    <property type="match status" value="1"/>
</dbReference>
<dbReference type="InterPro" id="IPR025662">
    <property type="entry name" value="Sigma_54_int_dom_ATP-bd_1"/>
</dbReference>
<evidence type="ECO:0000259" key="6">
    <source>
        <dbReference type="PROSITE" id="PS50045"/>
    </source>
</evidence>
<dbReference type="AlphaFoldDB" id="A0A921KEL7"/>
<dbReference type="InterPro" id="IPR027417">
    <property type="entry name" value="P-loop_NTPase"/>
</dbReference>
<dbReference type="NCBIfam" id="TIGR00229">
    <property type="entry name" value="sensory_box"/>
    <property type="match status" value="1"/>
</dbReference>
<dbReference type="SUPFAM" id="SSF46689">
    <property type="entry name" value="Homeodomain-like"/>
    <property type="match status" value="1"/>
</dbReference>
<keyword evidence="3" id="KW-0805">Transcription regulation</keyword>
<dbReference type="InterPro" id="IPR002078">
    <property type="entry name" value="Sigma_54_int"/>
</dbReference>
<evidence type="ECO:0000256" key="3">
    <source>
        <dbReference type="ARBA" id="ARBA00023015"/>
    </source>
</evidence>
<dbReference type="PANTHER" id="PTHR32071">
    <property type="entry name" value="TRANSCRIPTIONAL REGULATORY PROTEIN"/>
    <property type="match status" value="1"/>
</dbReference>
<dbReference type="PROSITE" id="PS50045">
    <property type="entry name" value="SIGMA54_INTERACT_4"/>
    <property type="match status" value="1"/>
</dbReference>
<dbReference type="GO" id="GO:0043565">
    <property type="term" value="F:sequence-specific DNA binding"/>
    <property type="evidence" value="ECO:0007669"/>
    <property type="project" value="InterPro"/>
</dbReference>
<evidence type="ECO:0000259" key="7">
    <source>
        <dbReference type="PROSITE" id="PS50112"/>
    </source>
</evidence>
<dbReference type="InterPro" id="IPR058031">
    <property type="entry name" value="AAA_lid_NorR"/>
</dbReference>
<evidence type="ECO:0000313" key="10">
    <source>
        <dbReference type="Proteomes" id="UP000698173"/>
    </source>
</evidence>
<dbReference type="GO" id="GO:0006355">
    <property type="term" value="P:regulation of DNA-templated transcription"/>
    <property type="evidence" value="ECO:0007669"/>
    <property type="project" value="InterPro"/>
</dbReference>
<dbReference type="GO" id="GO:0005524">
    <property type="term" value="F:ATP binding"/>
    <property type="evidence" value="ECO:0007669"/>
    <property type="project" value="UniProtKB-KW"/>
</dbReference>
<evidence type="ECO:0000256" key="1">
    <source>
        <dbReference type="ARBA" id="ARBA00022741"/>
    </source>
</evidence>
<dbReference type="Pfam" id="PF25601">
    <property type="entry name" value="AAA_lid_14"/>
    <property type="match status" value="1"/>
</dbReference>
<proteinExistence type="predicted"/>
<dbReference type="FunFam" id="3.40.50.300:FF:000006">
    <property type="entry name" value="DNA-binding transcriptional regulator NtrC"/>
    <property type="match status" value="1"/>
</dbReference>
<dbReference type="InterPro" id="IPR025944">
    <property type="entry name" value="Sigma_54_int_dom_CS"/>
</dbReference>
<dbReference type="Pfam" id="PF00571">
    <property type="entry name" value="CBS"/>
    <property type="match status" value="1"/>
</dbReference>
<dbReference type="Gene3D" id="3.30.450.20">
    <property type="entry name" value="PAS domain"/>
    <property type="match status" value="1"/>
</dbReference>
<feature type="domain" description="Sigma-54 factor interaction" evidence="6">
    <location>
        <begin position="275"/>
        <end position="505"/>
    </location>
</feature>
<keyword evidence="4" id="KW-0804">Transcription</keyword>
<dbReference type="Gene3D" id="1.10.10.60">
    <property type="entry name" value="Homeodomain-like"/>
    <property type="match status" value="1"/>
</dbReference>
<dbReference type="PANTHER" id="PTHR32071:SF57">
    <property type="entry name" value="C4-DICARBOXYLATE TRANSPORT TRANSCRIPTIONAL REGULATORY PROTEIN DCTD"/>
    <property type="match status" value="1"/>
</dbReference>
<feature type="domain" description="PAS" evidence="7">
    <location>
        <begin position="141"/>
        <end position="177"/>
    </location>
</feature>